<name>A0A448X077_9PLAT</name>
<dbReference type="EMBL" id="CAAALY010069550">
    <property type="protein sequence ID" value="VEL24768.1"/>
    <property type="molecule type" value="Genomic_DNA"/>
</dbReference>
<feature type="region of interest" description="Disordered" evidence="1">
    <location>
        <begin position="1"/>
        <end position="20"/>
    </location>
</feature>
<evidence type="ECO:0000313" key="2">
    <source>
        <dbReference type="EMBL" id="VEL24768.1"/>
    </source>
</evidence>
<reference evidence="2" key="1">
    <citation type="submission" date="2018-11" db="EMBL/GenBank/DDBJ databases">
        <authorList>
            <consortium name="Pathogen Informatics"/>
        </authorList>
    </citation>
    <scope>NUCLEOTIDE SEQUENCE</scope>
</reference>
<comment type="caution">
    <text evidence="2">The sequence shown here is derived from an EMBL/GenBank/DDBJ whole genome shotgun (WGS) entry which is preliminary data.</text>
</comment>
<feature type="compositionally biased region" description="Basic and acidic residues" evidence="1">
    <location>
        <begin position="58"/>
        <end position="73"/>
    </location>
</feature>
<keyword evidence="3" id="KW-1185">Reference proteome</keyword>
<gene>
    <name evidence="2" type="ORF">PXEA_LOCUS18208</name>
</gene>
<feature type="non-terminal residue" evidence="2">
    <location>
        <position position="149"/>
    </location>
</feature>
<evidence type="ECO:0000256" key="1">
    <source>
        <dbReference type="SAM" id="MobiDB-lite"/>
    </source>
</evidence>
<accession>A0A448X077</accession>
<sequence length="149" mass="16607">MSGVNVDTVVSTNPPPPGISRRVTVQVKVAVRKPMTWRDDEPAWHSEEVDSSFPPPALRRETSQRPIFREKAQVEPFSTGQEDVDKTGKTTFDVAPEMESRIEPRHRYQKLVKTPDPVATSVSARPPTSVHSSDSTPLPAPVREPQTKE</sequence>
<dbReference type="Proteomes" id="UP000784294">
    <property type="component" value="Unassembled WGS sequence"/>
</dbReference>
<dbReference type="AlphaFoldDB" id="A0A448X077"/>
<feature type="region of interest" description="Disordered" evidence="1">
    <location>
        <begin position="42"/>
        <end position="149"/>
    </location>
</feature>
<evidence type="ECO:0000313" key="3">
    <source>
        <dbReference type="Proteomes" id="UP000784294"/>
    </source>
</evidence>
<proteinExistence type="predicted"/>
<protein>
    <submittedName>
        <fullName evidence="2">Uncharacterized protein</fullName>
    </submittedName>
</protein>
<organism evidence="2 3">
    <name type="scientific">Protopolystoma xenopodis</name>
    <dbReference type="NCBI Taxonomy" id="117903"/>
    <lineage>
        <taxon>Eukaryota</taxon>
        <taxon>Metazoa</taxon>
        <taxon>Spiralia</taxon>
        <taxon>Lophotrochozoa</taxon>
        <taxon>Platyhelminthes</taxon>
        <taxon>Monogenea</taxon>
        <taxon>Polyopisthocotylea</taxon>
        <taxon>Polystomatidea</taxon>
        <taxon>Polystomatidae</taxon>
        <taxon>Protopolystoma</taxon>
    </lineage>
</organism>